<evidence type="ECO:0000313" key="2">
    <source>
        <dbReference type="Proteomes" id="UP000288024"/>
    </source>
</evidence>
<comment type="caution">
    <text evidence="1">The sequence shown here is derived from an EMBL/GenBank/DDBJ whole genome shotgun (WGS) entry which is preliminary data.</text>
</comment>
<protein>
    <submittedName>
        <fullName evidence="1">Uncharacterized protein</fullName>
    </submittedName>
</protein>
<keyword evidence="2" id="KW-1185">Reference proteome</keyword>
<proteinExistence type="predicted"/>
<dbReference type="RefSeq" id="WP_127739849.1">
    <property type="nucleotide sequence ID" value="NZ_CAJCKN010000120.1"/>
</dbReference>
<dbReference type="AlphaFoldDB" id="A0A3S2TSM5"/>
<gene>
    <name evidence="1" type="ORF">EM808_19345</name>
</gene>
<evidence type="ECO:0000313" key="1">
    <source>
        <dbReference type="EMBL" id="RVT59453.1"/>
    </source>
</evidence>
<sequence>MKKKYQQFNWEVEKDENHHIKLTGSLKEKNREQLITLTAFKETDKYNILETYSYKNRGWNKEEYKKVLLT</sequence>
<dbReference type="GeneID" id="87620386"/>
<dbReference type="Proteomes" id="UP000288024">
    <property type="component" value="Unassembled WGS sequence"/>
</dbReference>
<accession>A0A3S2TSM5</accession>
<dbReference type="EMBL" id="RZTZ01000009">
    <property type="protein sequence ID" value="RVT59453.1"/>
    <property type="molecule type" value="Genomic_DNA"/>
</dbReference>
<name>A0A3S2TSM5_9BACI</name>
<dbReference type="Gene3D" id="3.30.2030.10">
    <property type="entry name" value="YwmB-like"/>
    <property type="match status" value="1"/>
</dbReference>
<reference evidence="1 2" key="1">
    <citation type="submission" date="2019-01" db="EMBL/GenBank/DDBJ databases">
        <title>Bacillus sp. M5HDSG1-1, whole genome shotgun sequence.</title>
        <authorList>
            <person name="Tuo L."/>
        </authorList>
    </citation>
    <scope>NUCLEOTIDE SEQUENCE [LARGE SCALE GENOMIC DNA]</scope>
    <source>
        <strain evidence="1 2">M5HDSG1-1</strain>
    </source>
</reference>
<organism evidence="1 2">
    <name type="scientific">Niallia taxi</name>
    <dbReference type="NCBI Taxonomy" id="2499688"/>
    <lineage>
        <taxon>Bacteria</taxon>
        <taxon>Bacillati</taxon>
        <taxon>Bacillota</taxon>
        <taxon>Bacilli</taxon>
        <taxon>Bacillales</taxon>
        <taxon>Bacillaceae</taxon>
        <taxon>Niallia</taxon>
    </lineage>
</organism>